<proteinExistence type="predicted"/>
<dbReference type="InterPro" id="IPR020845">
    <property type="entry name" value="AMP-binding_CS"/>
</dbReference>
<reference evidence="6" key="1">
    <citation type="submission" date="2025-08" db="UniProtKB">
        <authorList>
            <consortium name="Ensembl"/>
        </authorList>
    </citation>
    <scope>IDENTIFICATION</scope>
</reference>
<evidence type="ECO:0000256" key="4">
    <source>
        <dbReference type="ARBA" id="ARBA00026121"/>
    </source>
</evidence>
<sequence>MSADECISQSDSKEIPVSGNDTEGYVDFINEKCDEPAIPLTNGDVHLAQAQELWSTARDKPVKLRMEASGLGSEPPMTIHQMFMSTVQKYGDYPALRAKKDGIWVTLTYKEYYQHARAAAKSFLKLGLERFHGVGILGFNSPEWFIADVGCILAGGLATGIYTTNSPEACHYVAHNCEANVLVVENNKQLIKILQVRDQLPHLKAIVQYKGELEQKLPNVYTWAEFMKFGASVADSELDVLIDSQKANECCTLIYTSGTTGNPKGVMLSHDNITWTASAAGRMINLKMAEEELVSYLPLSHVAAQVQDMWICMRFAGITSFAEPDALKGSLANTLRDVRPTSFLGVPRVWEKMQEAMKAVGAKSSVTKKKISDWAKGIGLQLILFLYSDSSVPWGFTLANALVYKNVRKALGLDRCRSCFTGAAPITKDTLEYFMSLYIPIFELYGMSESTGPHTVSWAEGYRIMSCGKVLTGCKTKLDKPDNDGIGEICFWGRHVFMGYLNMPEKTEEALDTDGWLHSGDLGKHDEDDFLFITGRIKELIITAGGENVSIISNAMLVGDKKKFLSMLLTLKCNIDDNGDATDELTPLAVDYCQQHGVIASKVSEIINKKEPAIYKAIQEGIDRVNAKATSNAQRVQKWTILQRDFSISSGELGECYFFI</sequence>
<feature type="domain" description="AMP-dependent synthetase/ligase" evidence="5">
    <location>
        <begin position="86"/>
        <end position="501"/>
    </location>
</feature>
<dbReference type="GO" id="GO:0005783">
    <property type="term" value="C:endoplasmic reticulum"/>
    <property type="evidence" value="ECO:0007669"/>
    <property type="project" value="TreeGrafter"/>
</dbReference>
<dbReference type="EC" id="6.2.1.3" evidence="4"/>
<keyword evidence="2" id="KW-0276">Fatty acid metabolism</keyword>
<dbReference type="PANTHER" id="PTHR43272">
    <property type="entry name" value="LONG-CHAIN-FATTY-ACID--COA LIGASE"/>
    <property type="match status" value="1"/>
</dbReference>
<name>A0A8C1LAY7_CYPCA</name>
<dbReference type="AlphaFoldDB" id="A0A8C1LAY7"/>
<evidence type="ECO:0000256" key="2">
    <source>
        <dbReference type="ARBA" id="ARBA00022832"/>
    </source>
</evidence>
<dbReference type="InterPro" id="IPR000873">
    <property type="entry name" value="AMP-dep_synth/lig_dom"/>
</dbReference>
<accession>A0A8C1LAY7</accession>
<dbReference type="PROSITE" id="PS00455">
    <property type="entry name" value="AMP_BINDING"/>
    <property type="match status" value="1"/>
</dbReference>
<evidence type="ECO:0000313" key="6">
    <source>
        <dbReference type="Ensembl" id="ENSCCRP00010059952.1"/>
    </source>
</evidence>
<dbReference type="SUPFAM" id="SSF56801">
    <property type="entry name" value="Acetyl-CoA synthetase-like"/>
    <property type="match status" value="1"/>
</dbReference>
<dbReference type="Ensembl" id="ENSCCRT00010065744.1">
    <property type="protein sequence ID" value="ENSCCRP00010059952.1"/>
    <property type="gene ID" value="ENSCCRG00010024608.1"/>
</dbReference>
<keyword evidence="7" id="KW-1185">Reference proteome</keyword>
<dbReference type="CDD" id="cd05933">
    <property type="entry name" value="ACSBG_like"/>
    <property type="match status" value="1"/>
</dbReference>
<evidence type="ECO:0000256" key="1">
    <source>
        <dbReference type="ARBA" id="ARBA00022598"/>
    </source>
</evidence>
<dbReference type="GO" id="GO:0004467">
    <property type="term" value="F:long-chain fatty acid-CoA ligase activity"/>
    <property type="evidence" value="ECO:0007669"/>
    <property type="project" value="UniProtKB-EC"/>
</dbReference>
<dbReference type="Pfam" id="PF00501">
    <property type="entry name" value="AMP-binding"/>
    <property type="match status" value="1"/>
</dbReference>
<dbReference type="Proteomes" id="UP000694427">
    <property type="component" value="Unplaced"/>
</dbReference>
<evidence type="ECO:0000259" key="5">
    <source>
        <dbReference type="Pfam" id="PF00501"/>
    </source>
</evidence>
<dbReference type="Gene3D" id="3.40.50.12780">
    <property type="entry name" value="N-terminal domain of ligase-like"/>
    <property type="match status" value="2"/>
</dbReference>
<protein>
    <recommendedName>
        <fullName evidence="4">long-chain-fatty-acid--CoA ligase</fullName>
        <ecNumber evidence="4">6.2.1.3</ecNumber>
    </recommendedName>
</protein>
<dbReference type="InterPro" id="IPR042099">
    <property type="entry name" value="ANL_N_sf"/>
</dbReference>
<evidence type="ECO:0000313" key="7">
    <source>
        <dbReference type="Proteomes" id="UP000694427"/>
    </source>
</evidence>
<keyword evidence="3" id="KW-0443">Lipid metabolism</keyword>
<keyword evidence="1" id="KW-0436">Ligase</keyword>
<organism evidence="6 7">
    <name type="scientific">Cyprinus carpio</name>
    <name type="common">Common carp</name>
    <dbReference type="NCBI Taxonomy" id="7962"/>
    <lineage>
        <taxon>Eukaryota</taxon>
        <taxon>Metazoa</taxon>
        <taxon>Chordata</taxon>
        <taxon>Craniata</taxon>
        <taxon>Vertebrata</taxon>
        <taxon>Euteleostomi</taxon>
        <taxon>Actinopterygii</taxon>
        <taxon>Neopterygii</taxon>
        <taxon>Teleostei</taxon>
        <taxon>Ostariophysi</taxon>
        <taxon>Cypriniformes</taxon>
        <taxon>Cyprinidae</taxon>
        <taxon>Cyprininae</taxon>
        <taxon>Cyprinus</taxon>
    </lineage>
</organism>
<reference evidence="6" key="2">
    <citation type="submission" date="2025-09" db="UniProtKB">
        <authorList>
            <consortium name="Ensembl"/>
        </authorList>
    </citation>
    <scope>IDENTIFICATION</scope>
</reference>
<dbReference type="PANTHER" id="PTHR43272:SF80">
    <property type="entry name" value="LONG-CHAIN-FATTY-ACID--COA LIGASE ACSBG2"/>
    <property type="match status" value="1"/>
</dbReference>
<dbReference type="GO" id="GO:0016020">
    <property type="term" value="C:membrane"/>
    <property type="evidence" value="ECO:0007669"/>
    <property type="project" value="TreeGrafter"/>
</dbReference>
<evidence type="ECO:0000256" key="3">
    <source>
        <dbReference type="ARBA" id="ARBA00023098"/>
    </source>
</evidence>